<gene>
    <name evidence="12" type="ORF">H9661_05640</name>
</gene>
<keyword evidence="6" id="KW-0804">Transcription</keyword>
<proteinExistence type="predicted"/>
<dbReference type="Pfam" id="PF00486">
    <property type="entry name" value="Trans_reg_C"/>
    <property type="match status" value="1"/>
</dbReference>
<dbReference type="InterPro" id="IPR011006">
    <property type="entry name" value="CheY-like_superfamily"/>
</dbReference>
<dbReference type="Proteomes" id="UP000627781">
    <property type="component" value="Unassembled WGS sequence"/>
</dbReference>
<evidence type="ECO:0000259" key="10">
    <source>
        <dbReference type="PROSITE" id="PS50110"/>
    </source>
</evidence>
<keyword evidence="5 9" id="KW-0238">DNA-binding</keyword>
<organism evidence="12 13">
    <name type="scientific">Clostridium cibarium</name>
    <dbReference type="NCBI Taxonomy" id="2762247"/>
    <lineage>
        <taxon>Bacteria</taxon>
        <taxon>Bacillati</taxon>
        <taxon>Bacillota</taxon>
        <taxon>Clostridia</taxon>
        <taxon>Eubacteriales</taxon>
        <taxon>Clostridiaceae</taxon>
        <taxon>Clostridium</taxon>
    </lineage>
</organism>
<dbReference type="SUPFAM" id="SSF52172">
    <property type="entry name" value="CheY-like"/>
    <property type="match status" value="1"/>
</dbReference>
<dbReference type="InterPro" id="IPR001789">
    <property type="entry name" value="Sig_transdc_resp-reg_receiver"/>
</dbReference>
<dbReference type="PROSITE" id="PS51755">
    <property type="entry name" value="OMPR_PHOB"/>
    <property type="match status" value="1"/>
</dbReference>
<feature type="domain" description="Response regulatory" evidence="10">
    <location>
        <begin position="4"/>
        <end position="116"/>
    </location>
</feature>
<evidence type="ECO:0000313" key="13">
    <source>
        <dbReference type="Proteomes" id="UP000627781"/>
    </source>
</evidence>
<keyword evidence="2 8" id="KW-0597">Phosphoprotein</keyword>
<keyword evidence="13" id="KW-1185">Reference proteome</keyword>
<dbReference type="InterPro" id="IPR036388">
    <property type="entry name" value="WH-like_DNA-bd_sf"/>
</dbReference>
<dbReference type="PANTHER" id="PTHR48111:SF40">
    <property type="entry name" value="PHOSPHATE REGULON TRANSCRIPTIONAL REGULATORY PROTEIN PHOB"/>
    <property type="match status" value="1"/>
</dbReference>
<evidence type="ECO:0000256" key="7">
    <source>
        <dbReference type="ARBA" id="ARBA00024867"/>
    </source>
</evidence>
<feature type="modified residue" description="4-aspartylphosphate" evidence="8">
    <location>
        <position position="53"/>
    </location>
</feature>
<sequence>MNEKILIVDDEKSILNVLTYALKKEGYIVERAYDGQEALNKVESFNPQIIILDLMLPVINGYDVCKKLEHKNIGIIMLTAKNDIVDKILGLELGADDYLTKPFDIREVLARIKSLSRRVKKNSNEKQDKNIIKIGDLYVNKTQRTVSIKEVKIDFTAMEFDLIYLLLSNLEVAYSREQLLDKVWGINYIGGTRTVDTHVQRIRKKLGEDYQNLIQTVHGVGYKGVEQISEDRNQV</sequence>
<name>A0ABR8PRX0_9CLOT</name>
<accession>A0ABR8PRX0</accession>
<comment type="function">
    <text evidence="7">May play the central regulatory role in sporulation. It may be an element of the effector pathway responsible for the activation of sporulation genes in response to nutritional stress. Spo0A may act in concert with spo0H (a sigma factor) to control the expression of some genes that are critical to the sporulation process.</text>
</comment>
<dbReference type="InterPro" id="IPR016032">
    <property type="entry name" value="Sig_transdc_resp-reg_C-effctor"/>
</dbReference>
<evidence type="ECO:0000256" key="2">
    <source>
        <dbReference type="ARBA" id="ARBA00022553"/>
    </source>
</evidence>
<dbReference type="InterPro" id="IPR039420">
    <property type="entry name" value="WalR-like"/>
</dbReference>
<dbReference type="PANTHER" id="PTHR48111">
    <property type="entry name" value="REGULATOR OF RPOS"/>
    <property type="match status" value="1"/>
</dbReference>
<dbReference type="SMART" id="SM00448">
    <property type="entry name" value="REC"/>
    <property type="match status" value="1"/>
</dbReference>
<feature type="DNA-binding region" description="OmpR/PhoB-type" evidence="9">
    <location>
        <begin position="129"/>
        <end position="226"/>
    </location>
</feature>
<reference evidence="12 13" key="1">
    <citation type="submission" date="2020-08" db="EMBL/GenBank/DDBJ databases">
        <title>A Genomic Blueprint of the Chicken Gut Microbiome.</title>
        <authorList>
            <person name="Gilroy R."/>
            <person name="Ravi A."/>
            <person name="Getino M."/>
            <person name="Pursley I."/>
            <person name="Horton D.L."/>
            <person name="Alikhan N.-F."/>
            <person name="Baker D."/>
            <person name="Gharbi K."/>
            <person name="Hall N."/>
            <person name="Watson M."/>
            <person name="Adriaenssens E.M."/>
            <person name="Foster-Nyarko E."/>
            <person name="Jarju S."/>
            <person name="Secka A."/>
            <person name="Antonio M."/>
            <person name="Oren A."/>
            <person name="Chaudhuri R."/>
            <person name="La Ragione R.M."/>
            <person name="Hildebrand F."/>
            <person name="Pallen M.J."/>
        </authorList>
    </citation>
    <scope>NUCLEOTIDE SEQUENCE [LARGE SCALE GENOMIC DNA]</scope>
    <source>
        <strain evidence="12 13">Sa3CVN1</strain>
    </source>
</reference>
<comment type="caution">
    <text evidence="12">The sequence shown here is derived from an EMBL/GenBank/DDBJ whole genome shotgun (WGS) entry which is preliminary data.</text>
</comment>
<dbReference type="InterPro" id="IPR001867">
    <property type="entry name" value="OmpR/PhoB-type_DNA-bd"/>
</dbReference>
<keyword evidence="4" id="KW-0805">Transcription regulation</keyword>
<evidence type="ECO:0000256" key="8">
    <source>
        <dbReference type="PROSITE-ProRule" id="PRU00169"/>
    </source>
</evidence>
<evidence type="ECO:0000256" key="5">
    <source>
        <dbReference type="ARBA" id="ARBA00023125"/>
    </source>
</evidence>
<evidence type="ECO:0000259" key="11">
    <source>
        <dbReference type="PROSITE" id="PS51755"/>
    </source>
</evidence>
<evidence type="ECO:0000313" key="12">
    <source>
        <dbReference type="EMBL" id="MBD7910839.1"/>
    </source>
</evidence>
<dbReference type="Gene3D" id="6.10.250.690">
    <property type="match status" value="1"/>
</dbReference>
<protein>
    <recommendedName>
        <fullName evidence="1">Stage 0 sporulation protein A homolog</fullName>
    </recommendedName>
</protein>
<dbReference type="PROSITE" id="PS50110">
    <property type="entry name" value="RESPONSE_REGULATORY"/>
    <property type="match status" value="1"/>
</dbReference>
<dbReference type="SUPFAM" id="SSF46894">
    <property type="entry name" value="C-terminal effector domain of the bipartite response regulators"/>
    <property type="match status" value="1"/>
</dbReference>
<dbReference type="Gene3D" id="1.10.10.10">
    <property type="entry name" value="Winged helix-like DNA-binding domain superfamily/Winged helix DNA-binding domain"/>
    <property type="match status" value="1"/>
</dbReference>
<evidence type="ECO:0000256" key="4">
    <source>
        <dbReference type="ARBA" id="ARBA00023015"/>
    </source>
</evidence>
<dbReference type="Pfam" id="PF00072">
    <property type="entry name" value="Response_reg"/>
    <property type="match status" value="1"/>
</dbReference>
<evidence type="ECO:0000256" key="1">
    <source>
        <dbReference type="ARBA" id="ARBA00018672"/>
    </source>
</evidence>
<feature type="domain" description="OmpR/PhoB-type" evidence="11">
    <location>
        <begin position="129"/>
        <end position="226"/>
    </location>
</feature>
<evidence type="ECO:0000256" key="3">
    <source>
        <dbReference type="ARBA" id="ARBA00023012"/>
    </source>
</evidence>
<dbReference type="SMART" id="SM00862">
    <property type="entry name" value="Trans_reg_C"/>
    <property type="match status" value="1"/>
</dbReference>
<evidence type="ECO:0000256" key="9">
    <source>
        <dbReference type="PROSITE-ProRule" id="PRU01091"/>
    </source>
</evidence>
<dbReference type="RefSeq" id="WP_143316685.1">
    <property type="nucleotide sequence ID" value="NZ_JACSRA010000006.1"/>
</dbReference>
<evidence type="ECO:0000256" key="6">
    <source>
        <dbReference type="ARBA" id="ARBA00023163"/>
    </source>
</evidence>
<dbReference type="Gene3D" id="3.40.50.2300">
    <property type="match status" value="1"/>
</dbReference>
<dbReference type="EMBL" id="JACSRA010000006">
    <property type="protein sequence ID" value="MBD7910839.1"/>
    <property type="molecule type" value="Genomic_DNA"/>
</dbReference>
<keyword evidence="3" id="KW-0902">Two-component regulatory system</keyword>
<dbReference type="CDD" id="cd00383">
    <property type="entry name" value="trans_reg_C"/>
    <property type="match status" value="1"/>
</dbReference>